<proteinExistence type="predicted"/>
<dbReference type="Pfam" id="PF00078">
    <property type="entry name" value="RVT_1"/>
    <property type="match status" value="1"/>
</dbReference>
<name>A0AAV3PKM7_LITER</name>
<evidence type="ECO:0000313" key="3">
    <source>
        <dbReference type="Proteomes" id="UP001454036"/>
    </source>
</evidence>
<keyword evidence="3" id="KW-1185">Reference proteome</keyword>
<dbReference type="InterPro" id="IPR000477">
    <property type="entry name" value="RT_dom"/>
</dbReference>
<dbReference type="PANTHER" id="PTHR46890">
    <property type="entry name" value="NON-LTR RETROLELEMENT REVERSE TRANSCRIPTASE-LIKE PROTEIN-RELATED"/>
    <property type="match status" value="1"/>
</dbReference>
<evidence type="ECO:0000259" key="1">
    <source>
        <dbReference type="Pfam" id="PF00078"/>
    </source>
</evidence>
<feature type="domain" description="Reverse transcriptase" evidence="1">
    <location>
        <begin position="388"/>
        <end position="488"/>
    </location>
</feature>
<accession>A0AAV3PKM7</accession>
<dbReference type="InterPro" id="IPR052343">
    <property type="entry name" value="Retrotransposon-Effector_Assoc"/>
</dbReference>
<dbReference type="PANTHER" id="PTHR46890:SF48">
    <property type="entry name" value="RNA-DIRECTED DNA POLYMERASE"/>
    <property type="match status" value="1"/>
</dbReference>
<protein>
    <recommendedName>
        <fullName evidence="1">Reverse transcriptase domain-containing protein</fullName>
    </recommendedName>
</protein>
<dbReference type="AlphaFoldDB" id="A0AAV3PKM7"/>
<reference evidence="2 3" key="1">
    <citation type="submission" date="2024-01" db="EMBL/GenBank/DDBJ databases">
        <title>The complete chloroplast genome sequence of Lithospermum erythrorhizon: insights into the phylogenetic relationship among Boraginaceae species and the maternal lineages of purple gromwells.</title>
        <authorList>
            <person name="Okada T."/>
            <person name="Watanabe K."/>
        </authorList>
    </citation>
    <scope>NUCLEOTIDE SEQUENCE [LARGE SCALE GENOMIC DNA]</scope>
</reference>
<dbReference type="Proteomes" id="UP001454036">
    <property type="component" value="Unassembled WGS sequence"/>
</dbReference>
<dbReference type="InterPro" id="IPR036691">
    <property type="entry name" value="Endo/exonu/phosph_ase_sf"/>
</dbReference>
<organism evidence="2 3">
    <name type="scientific">Lithospermum erythrorhizon</name>
    <name type="common">Purple gromwell</name>
    <name type="synonym">Lithospermum officinale var. erythrorhizon</name>
    <dbReference type="NCBI Taxonomy" id="34254"/>
    <lineage>
        <taxon>Eukaryota</taxon>
        <taxon>Viridiplantae</taxon>
        <taxon>Streptophyta</taxon>
        <taxon>Embryophyta</taxon>
        <taxon>Tracheophyta</taxon>
        <taxon>Spermatophyta</taxon>
        <taxon>Magnoliopsida</taxon>
        <taxon>eudicotyledons</taxon>
        <taxon>Gunneridae</taxon>
        <taxon>Pentapetalae</taxon>
        <taxon>asterids</taxon>
        <taxon>lamiids</taxon>
        <taxon>Boraginales</taxon>
        <taxon>Boraginaceae</taxon>
        <taxon>Boraginoideae</taxon>
        <taxon>Lithospermeae</taxon>
        <taxon>Lithospermum</taxon>
    </lineage>
</organism>
<evidence type="ECO:0000313" key="2">
    <source>
        <dbReference type="EMBL" id="GAA0151838.1"/>
    </source>
</evidence>
<gene>
    <name evidence="2" type="ORF">LIER_10467</name>
</gene>
<comment type="caution">
    <text evidence="2">The sequence shown here is derived from an EMBL/GenBank/DDBJ whole genome shotgun (WGS) entry which is preliminary data.</text>
</comment>
<sequence length="503" mass="57344">MEQYVLCKVVMPSLPEFYLSAVYGATVYGDRRALWKNLVDNMVVDAPWVIAGDFNIFKDPDLFRGGKLLENVAMDEFKCCIDDLDVTELDVHGQPPEVSDHCLLSIHLKDNIVSGPRPFKYHKFWEEHPDYVALIRGCWDGYAGDGSAFDGLIGRLRKVKGGLKELNRKCFVDISGKVKQCAEELREVQERIYDGIVDSELMCKERNLREVFVRYSRAEMELLKSKARATYLEKRDFSTSFFHRSVVAYTQRHKISMIEDGDGVCHKESVKVEGVIVQFYKNFFRSKGPLKGEHKDIIRKTVTAIVPEEYWGQLVALPSLEEVKRAFHDMANGKSPGPDGFSSEFYKHNWNVVGGVVYEAIVHVFATGEFPAALNATTITLVPKVEYPKSMKEYRPIPCCNILYKAITRILGRMRGFMSSLVSLSQSTFIPGRSLTDSVLLLQELVQGYHKEDGNSKMAIKMDLQKTYDMVEWEHLWVVMETMAFPSSLFSFCSSVCRLPSFL</sequence>
<dbReference type="SUPFAM" id="SSF56219">
    <property type="entry name" value="DNase I-like"/>
    <property type="match status" value="1"/>
</dbReference>
<dbReference type="EMBL" id="BAABME010001861">
    <property type="protein sequence ID" value="GAA0151838.1"/>
    <property type="molecule type" value="Genomic_DNA"/>
</dbReference>